<comment type="caution">
    <text evidence="1">The sequence shown here is derived from an EMBL/GenBank/DDBJ whole genome shotgun (WGS) entry which is preliminary data.</text>
</comment>
<proteinExistence type="predicted"/>
<gene>
    <name evidence="1" type="ORF">CYR79_01790</name>
</gene>
<sequence length="200" mass="23375">MAEIIEKMTPEKFADRFSELMMDQRVHNILVRGYFDDDKVLLTFGILNDLPYYKNGTLVIGNTRVQDEKNFLERGLRKTLPRFNLRDVFKIYGLNIQFTQWKKHRDFRFNGNKDFAVFHPVQTAISDISERDKFRKVLANSKARKNILITTNDFNNDPEKIYDIVNAVLILDTTAVNEENKQTYATIKANLAADGKEEPY</sequence>
<dbReference type="AlphaFoldDB" id="A0A2I2AD29"/>
<reference evidence="2" key="1">
    <citation type="submission" date="2017-12" db="EMBL/GenBank/DDBJ databases">
        <authorList>
            <person name="Christensen H."/>
        </authorList>
    </citation>
    <scope>NUCLEOTIDE SEQUENCE [LARGE SCALE GENOMIC DNA]</scope>
    <source>
        <strain evidence="2">268A</strain>
    </source>
</reference>
<evidence type="ECO:0000313" key="2">
    <source>
        <dbReference type="Proteomes" id="UP000234579"/>
    </source>
</evidence>
<accession>A0A2I2AD29</accession>
<organism evidence="1 2">
    <name type="scientific">Ligilactobacillus agilis</name>
    <dbReference type="NCBI Taxonomy" id="1601"/>
    <lineage>
        <taxon>Bacteria</taxon>
        <taxon>Bacillati</taxon>
        <taxon>Bacillota</taxon>
        <taxon>Bacilli</taxon>
        <taxon>Lactobacillales</taxon>
        <taxon>Lactobacillaceae</taxon>
        <taxon>Ligilactobacillus</taxon>
    </lineage>
</organism>
<evidence type="ECO:0000313" key="1">
    <source>
        <dbReference type="EMBL" id="PLA77289.1"/>
    </source>
</evidence>
<dbReference type="Proteomes" id="UP000234579">
    <property type="component" value="Unassembled WGS sequence"/>
</dbReference>
<protein>
    <submittedName>
        <fullName evidence="1">Uncharacterized protein</fullName>
    </submittedName>
</protein>
<name>A0A2I2AD29_9LACO</name>
<dbReference type="EMBL" id="PKGI01000007">
    <property type="protein sequence ID" value="PLA77289.1"/>
    <property type="molecule type" value="Genomic_DNA"/>
</dbReference>
<dbReference type="RefSeq" id="WP_101811318.1">
    <property type="nucleotide sequence ID" value="NZ_PKGI01000007.1"/>
</dbReference>